<keyword evidence="5" id="KW-0547">Nucleotide-binding</keyword>
<proteinExistence type="predicted"/>
<accession>A0AB39BY68</accession>
<evidence type="ECO:0000256" key="2">
    <source>
        <dbReference type="ARBA" id="ARBA00012438"/>
    </source>
</evidence>
<dbReference type="EMBL" id="CP162551">
    <property type="protein sequence ID" value="XDI38779.1"/>
    <property type="molecule type" value="Genomic_DNA"/>
</dbReference>
<evidence type="ECO:0000259" key="9">
    <source>
        <dbReference type="PROSITE" id="PS50109"/>
    </source>
</evidence>
<evidence type="ECO:0000256" key="7">
    <source>
        <dbReference type="ARBA" id="ARBA00022840"/>
    </source>
</evidence>
<dbReference type="SUPFAM" id="SSF55874">
    <property type="entry name" value="ATPase domain of HSP90 chaperone/DNA topoisomerase II/histidine kinase"/>
    <property type="match status" value="1"/>
</dbReference>
<comment type="catalytic activity">
    <reaction evidence="1">
        <text>ATP + protein L-histidine = ADP + protein N-phospho-L-histidine.</text>
        <dbReference type="EC" id="2.7.13.3"/>
    </reaction>
</comment>
<protein>
    <recommendedName>
        <fullName evidence="2">histidine kinase</fullName>
        <ecNumber evidence="2">2.7.13.3</ecNumber>
    </recommendedName>
</protein>
<evidence type="ECO:0000256" key="5">
    <source>
        <dbReference type="ARBA" id="ARBA00022741"/>
    </source>
</evidence>
<keyword evidence="7 10" id="KW-0067">ATP-binding</keyword>
<dbReference type="PANTHER" id="PTHR43065">
    <property type="entry name" value="SENSOR HISTIDINE KINASE"/>
    <property type="match status" value="1"/>
</dbReference>
<dbReference type="InterPro" id="IPR003661">
    <property type="entry name" value="HisK_dim/P_dom"/>
</dbReference>
<dbReference type="Pfam" id="PF00512">
    <property type="entry name" value="HisKA"/>
    <property type="match status" value="1"/>
</dbReference>
<dbReference type="InterPro" id="IPR005467">
    <property type="entry name" value="His_kinase_dom"/>
</dbReference>
<reference evidence="10" key="1">
    <citation type="submission" date="2024-07" db="EMBL/GenBank/DDBJ databases">
        <title>Identification and characteristics of an arsenic-resistant bacterial isolate, which belongs to a novel species.</title>
        <authorList>
            <person name="Juszczyk A."/>
            <person name="Kowalczyk A."/>
            <person name="Was K."/>
            <person name="Kosowicz W."/>
            <person name="Budzyn A."/>
            <person name="Latowski D."/>
        </authorList>
    </citation>
    <scope>NUCLEOTIDE SEQUENCE</scope>
    <source>
        <strain evidence="10">As8PL</strain>
    </source>
</reference>
<feature type="domain" description="Histidine kinase" evidence="9">
    <location>
        <begin position="365"/>
        <end position="567"/>
    </location>
</feature>
<dbReference type="PROSITE" id="PS50109">
    <property type="entry name" value="HIS_KIN"/>
    <property type="match status" value="1"/>
</dbReference>
<dbReference type="AlphaFoldDB" id="A0AB39BY68"/>
<sequence length="575" mass="66326">MKAGSILEMFTQKEKRGAHIYYSFNEKQKYMNQARDFLSYGLTHGYKIIFIDEQSVYQEVINQLSDLYPSETLKDIYFYECEEFYFSNYRFDASRNSAKLSTIVGPLLENGERVMTWGQVTYENHEELLEELRMYEINCDLFINTKGLISVCAYNGLTTAAYIQIELLKTHEYFMTDDDFSISTMYHENHLKNLTEIERNRLINIEVENENLVMNNKKLAKANKLIARKRSEYRKLLQEIPVALLITKGETLCYANVEAMQDLVLSEIDFKKNKRIFDVLHIQDKEVEKEWMRALHSNIDMTIKEVGVTLHTGQKKTYRLKSISTWYGGEEASIHAFIDLTQSKEYENHLIRSEKLNIAGQIAAGIAHEIKNPLTSIKGFYHLIKTGLVKDHFYTIIDDELDRIEQIANEFLILAKPHLEANSIHAIDQIIEEVKTLLETQAIMKGIEITTTYDDGPLLVDCEETKIKQLFVNLIKNSLEAMNHGHIEIKVSKREEDVEVKVIDDGHGISADNLRKINEPFFTTKKTGTGLGLLICDKIINSHGGSKYIESEEGVGTTFTVRFPSVQDMLSPEYH</sequence>
<organism evidence="10">
    <name type="scientific">Alkalihalophilus sp. As8PL</name>
    <dbReference type="NCBI Taxonomy" id="3237103"/>
    <lineage>
        <taxon>Bacteria</taxon>
        <taxon>Bacillati</taxon>
        <taxon>Bacillota</taxon>
        <taxon>Bacilli</taxon>
        <taxon>Bacillales</taxon>
        <taxon>Bacillaceae</taxon>
        <taxon>Alkalihalophilus</taxon>
    </lineage>
</organism>
<keyword evidence="3" id="KW-0597">Phosphoprotein</keyword>
<keyword evidence="6" id="KW-0418">Kinase</keyword>
<dbReference type="GO" id="GO:0005524">
    <property type="term" value="F:ATP binding"/>
    <property type="evidence" value="ECO:0007669"/>
    <property type="project" value="UniProtKB-KW"/>
</dbReference>
<dbReference type="Gene3D" id="1.10.287.130">
    <property type="match status" value="1"/>
</dbReference>
<dbReference type="Pfam" id="PF02518">
    <property type="entry name" value="HATPase_c"/>
    <property type="match status" value="1"/>
</dbReference>
<evidence type="ECO:0000256" key="6">
    <source>
        <dbReference type="ARBA" id="ARBA00022777"/>
    </source>
</evidence>
<dbReference type="PRINTS" id="PR00344">
    <property type="entry name" value="BCTRLSENSOR"/>
</dbReference>
<keyword evidence="4" id="KW-0808">Transferase</keyword>
<dbReference type="InterPro" id="IPR025847">
    <property type="entry name" value="MEDS_domain"/>
</dbReference>
<dbReference type="Gene3D" id="3.30.450.20">
    <property type="entry name" value="PAS domain"/>
    <property type="match status" value="1"/>
</dbReference>
<dbReference type="InterPro" id="IPR036890">
    <property type="entry name" value="HATPase_C_sf"/>
</dbReference>
<dbReference type="InterPro" id="IPR003594">
    <property type="entry name" value="HATPase_dom"/>
</dbReference>
<evidence type="ECO:0000256" key="3">
    <source>
        <dbReference type="ARBA" id="ARBA00022553"/>
    </source>
</evidence>
<dbReference type="InterPro" id="IPR036097">
    <property type="entry name" value="HisK_dim/P_sf"/>
</dbReference>
<dbReference type="GO" id="GO:0000155">
    <property type="term" value="F:phosphorelay sensor kinase activity"/>
    <property type="evidence" value="ECO:0007669"/>
    <property type="project" value="InterPro"/>
</dbReference>
<evidence type="ECO:0000256" key="8">
    <source>
        <dbReference type="ARBA" id="ARBA00023012"/>
    </source>
</evidence>
<dbReference type="CDD" id="cd00082">
    <property type="entry name" value="HisKA"/>
    <property type="match status" value="1"/>
</dbReference>
<dbReference type="CDD" id="cd00075">
    <property type="entry name" value="HATPase"/>
    <property type="match status" value="1"/>
</dbReference>
<dbReference type="InterPro" id="IPR004358">
    <property type="entry name" value="Sig_transdc_His_kin-like_C"/>
</dbReference>
<evidence type="ECO:0000256" key="4">
    <source>
        <dbReference type="ARBA" id="ARBA00022679"/>
    </source>
</evidence>
<dbReference type="SUPFAM" id="SSF47384">
    <property type="entry name" value="Homodimeric domain of signal transducing histidine kinase"/>
    <property type="match status" value="1"/>
</dbReference>
<name>A0AB39BY68_9BACI</name>
<dbReference type="PANTHER" id="PTHR43065:SF10">
    <property type="entry name" value="PEROXIDE STRESS-ACTIVATED HISTIDINE KINASE MAK3"/>
    <property type="match status" value="1"/>
</dbReference>
<evidence type="ECO:0000313" key="10">
    <source>
        <dbReference type="EMBL" id="XDI38779.1"/>
    </source>
</evidence>
<dbReference type="Pfam" id="PF14417">
    <property type="entry name" value="MEDS"/>
    <property type="match status" value="1"/>
</dbReference>
<evidence type="ECO:0000256" key="1">
    <source>
        <dbReference type="ARBA" id="ARBA00000085"/>
    </source>
</evidence>
<keyword evidence="8" id="KW-0902">Two-component regulatory system</keyword>
<dbReference type="RefSeq" id="WP_368505994.1">
    <property type="nucleotide sequence ID" value="NZ_CP162551.1"/>
</dbReference>
<gene>
    <name evidence="10" type="ORF">AB3N04_05325</name>
</gene>
<dbReference type="SMART" id="SM00387">
    <property type="entry name" value="HATPase_c"/>
    <property type="match status" value="1"/>
</dbReference>
<dbReference type="EC" id="2.7.13.3" evidence="2"/>
<dbReference type="SMART" id="SM00388">
    <property type="entry name" value="HisKA"/>
    <property type="match status" value="1"/>
</dbReference>
<dbReference type="Gene3D" id="3.30.565.10">
    <property type="entry name" value="Histidine kinase-like ATPase, C-terminal domain"/>
    <property type="match status" value="1"/>
</dbReference>